<keyword evidence="2" id="KW-0479">Metal-binding</keyword>
<evidence type="ECO:0000256" key="4">
    <source>
        <dbReference type="ARBA" id="ARBA00022771"/>
    </source>
</evidence>
<evidence type="ECO:0000256" key="2">
    <source>
        <dbReference type="ARBA" id="ARBA00022723"/>
    </source>
</evidence>
<dbReference type="Gene3D" id="3.30.160.60">
    <property type="entry name" value="Classic Zinc Finger"/>
    <property type="match status" value="5"/>
</dbReference>
<gene>
    <name evidence="7" type="ORF">OFUS_LOCUS15873</name>
</gene>
<evidence type="ECO:0000256" key="5">
    <source>
        <dbReference type="ARBA" id="ARBA00022833"/>
    </source>
</evidence>
<dbReference type="EMBL" id="CAIIXF020000008">
    <property type="protein sequence ID" value="CAH1790699.1"/>
    <property type="molecule type" value="Genomic_DNA"/>
</dbReference>
<dbReference type="GO" id="GO:0005634">
    <property type="term" value="C:nucleus"/>
    <property type="evidence" value="ECO:0007669"/>
    <property type="project" value="UniProtKB-SubCell"/>
</dbReference>
<dbReference type="InterPro" id="IPR050331">
    <property type="entry name" value="Zinc_finger"/>
</dbReference>
<dbReference type="InterPro" id="IPR013087">
    <property type="entry name" value="Znf_C2H2_type"/>
</dbReference>
<dbReference type="PROSITE" id="PS00028">
    <property type="entry name" value="ZINC_FINGER_C2H2_1"/>
    <property type="match status" value="7"/>
</dbReference>
<dbReference type="SMART" id="SM00355">
    <property type="entry name" value="ZnF_C2H2"/>
    <property type="match status" value="8"/>
</dbReference>
<comment type="subcellular location">
    <subcellularLocation>
        <location evidence="1">Nucleus</location>
    </subcellularLocation>
</comment>
<dbReference type="PROSITE" id="PS50157">
    <property type="entry name" value="ZINC_FINGER_C2H2_2"/>
    <property type="match status" value="7"/>
</dbReference>
<evidence type="ECO:0000256" key="1">
    <source>
        <dbReference type="ARBA" id="ARBA00004123"/>
    </source>
</evidence>
<protein>
    <submittedName>
        <fullName evidence="7">Uncharacterized protein</fullName>
    </submittedName>
</protein>
<keyword evidence="6" id="KW-0539">Nucleus</keyword>
<dbReference type="GO" id="GO:0010468">
    <property type="term" value="P:regulation of gene expression"/>
    <property type="evidence" value="ECO:0007669"/>
    <property type="project" value="TreeGrafter"/>
</dbReference>
<comment type="caution">
    <text evidence="7">The sequence shown here is derived from an EMBL/GenBank/DDBJ whole genome shotgun (WGS) entry which is preliminary data.</text>
</comment>
<dbReference type="Proteomes" id="UP000749559">
    <property type="component" value="Unassembled WGS sequence"/>
</dbReference>
<name>A0A8J1XWN4_OWEFU</name>
<dbReference type="FunFam" id="3.30.160.60:FF:000870">
    <property type="entry name" value="zinc finger protein 197 isoform X1"/>
    <property type="match status" value="1"/>
</dbReference>
<evidence type="ECO:0000313" key="7">
    <source>
        <dbReference type="EMBL" id="CAH1790699.1"/>
    </source>
</evidence>
<organism evidence="7 8">
    <name type="scientific">Owenia fusiformis</name>
    <name type="common">Polychaete worm</name>
    <dbReference type="NCBI Taxonomy" id="6347"/>
    <lineage>
        <taxon>Eukaryota</taxon>
        <taxon>Metazoa</taxon>
        <taxon>Spiralia</taxon>
        <taxon>Lophotrochozoa</taxon>
        <taxon>Annelida</taxon>
        <taxon>Polychaeta</taxon>
        <taxon>Sedentaria</taxon>
        <taxon>Canalipalpata</taxon>
        <taxon>Sabellida</taxon>
        <taxon>Oweniida</taxon>
        <taxon>Oweniidae</taxon>
        <taxon>Owenia</taxon>
    </lineage>
</organism>
<evidence type="ECO:0000256" key="6">
    <source>
        <dbReference type="ARBA" id="ARBA00023242"/>
    </source>
</evidence>
<evidence type="ECO:0000256" key="3">
    <source>
        <dbReference type="ARBA" id="ARBA00022737"/>
    </source>
</evidence>
<dbReference type="InterPro" id="IPR036236">
    <property type="entry name" value="Znf_C2H2_sf"/>
</dbReference>
<dbReference type="PANTHER" id="PTHR16515">
    <property type="entry name" value="PR DOMAIN ZINC FINGER PROTEIN"/>
    <property type="match status" value="1"/>
</dbReference>
<keyword evidence="3" id="KW-0677">Repeat</keyword>
<evidence type="ECO:0000313" key="8">
    <source>
        <dbReference type="Proteomes" id="UP000749559"/>
    </source>
</evidence>
<sequence length="474" mass="55034">METSELHIVESGDNMNVVIKKEPIDSDESNTPECIKYETEGFEFQSYNNMNRSTELDVNSTTLHNIDVKQETATNVYYDDNIVIKEENNEPKEGDFSSGDCQINKYTMEFETEAISGDDNFDVKQEFSMEENAIFPHEEHDDLDGFGTNGQKQENEELIDDHMYDGNNILSDDNNTPSDDTNEVNNVDDRPIGKKRFQCPNCDKSYTSKGGLNEHLLILHNPYSYQCGVCKELFRNSKELEQHMIKHSKDEKKYFKCQYCDRLFRTKRSCKEHETIHTGKPHKCDICEKTYVTKQSLKRHEKIHIREKSNSTIENGNVENINDQSTRSQSENSLTEDCLLDANEVDIKEESTSVNEKSLSCCGIKFSSFTTLEAHERLHKKITKRNHSLKCQYCEMTFTEMHLLKDHERKHTGEKPYKCQFCDSYFRTSGNRYGHEKNRCHIGKPFKCTICGKGYTDHALLKAHGQLMHMKEKQ</sequence>
<dbReference type="AlphaFoldDB" id="A0A8J1XWN4"/>
<reference evidence="7" key="1">
    <citation type="submission" date="2022-03" db="EMBL/GenBank/DDBJ databases">
        <authorList>
            <person name="Martin C."/>
        </authorList>
    </citation>
    <scope>NUCLEOTIDE SEQUENCE</scope>
</reference>
<keyword evidence="8" id="KW-1185">Reference proteome</keyword>
<keyword evidence="5" id="KW-0862">Zinc</keyword>
<keyword evidence="4" id="KW-0863">Zinc-finger</keyword>
<dbReference type="OrthoDB" id="10039931at2759"/>
<dbReference type="PANTHER" id="PTHR16515:SF66">
    <property type="entry name" value="C2H2-TYPE DOMAIN-CONTAINING PROTEIN"/>
    <property type="match status" value="1"/>
</dbReference>
<dbReference type="Pfam" id="PF00096">
    <property type="entry name" value="zf-C2H2"/>
    <property type="match status" value="3"/>
</dbReference>
<dbReference type="Pfam" id="PF13894">
    <property type="entry name" value="zf-C2H2_4"/>
    <property type="match status" value="1"/>
</dbReference>
<proteinExistence type="predicted"/>
<dbReference type="SUPFAM" id="SSF57667">
    <property type="entry name" value="beta-beta-alpha zinc fingers"/>
    <property type="match status" value="4"/>
</dbReference>
<accession>A0A8J1XWN4</accession>
<dbReference type="FunFam" id="3.30.160.60:FF:000100">
    <property type="entry name" value="Zinc finger 45-like"/>
    <property type="match status" value="1"/>
</dbReference>
<dbReference type="GO" id="GO:0008270">
    <property type="term" value="F:zinc ion binding"/>
    <property type="evidence" value="ECO:0007669"/>
    <property type="project" value="UniProtKB-KW"/>
</dbReference>